<dbReference type="Proteomes" id="UP000294933">
    <property type="component" value="Unassembled WGS sequence"/>
</dbReference>
<keyword evidence="2" id="KW-0472">Membrane</keyword>
<evidence type="ECO:0000313" key="4">
    <source>
        <dbReference type="EMBL" id="TDL19121.1"/>
    </source>
</evidence>
<dbReference type="OrthoDB" id="2535105at2759"/>
<accession>A0A4Y7PVM6</accession>
<feature type="compositionally biased region" description="Polar residues" evidence="1">
    <location>
        <begin position="311"/>
        <end position="326"/>
    </location>
</feature>
<feature type="transmembrane region" description="Helical" evidence="2">
    <location>
        <begin position="6"/>
        <end position="32"/>
    </location>
</feature>
<dbReference type="STRING" id="50990.A0A4Y7PVM6"/>
<feature type="transmembrane region" description="Helical" evidence="2">
    <location>
        <begin position="44"/>
        <end position="67"/>
    </location>
</feature>
<feature type="transmembrane region" description="Helical" evidence="2">
    <location>
        <begin position="220"/>
        <end position="241"/>
    </location>
</feature>
<dbReference type="VEuPathDB" id="FungiDB:BD410DRAFT_842366"/>
<dbReference type="PANTHER" id="PTHR40465:SF1">
    <property type="entry name" value="DUF6534 DOMAIN-CONTAINING PROTEIN"/>
    <property type="match status" value="1"/>
</dbReference>
<dbReference type="Pfam" id="PF20152">
    <property type="entry name" value="DUF6534"/>
    <property type="match status" value="1"/>
</dbReference>
<dbReference type="EMBL" id="ML170200">
    <property type="protein sequence ID" value="TDL19121.1"/>
    <property type="molecule type" value="Genomic_DNA"/>
</dbReference>
<dbReference type="PANTHER" id="PTHR40465">
    <property type="entry name" value="CHROMOSOME 1, WHOLE GENOME SHOTGUN SEQUENCE"/>
    <property type="match status" value="1"/>
</dbReference>
<gene>
    <name evidence="4" type="ORF">BD410DRAFT_842366</name>
</gene>
<dbReference type="InterPro" id="IPR045339">
    <property type="entry name" value="DUF6534"/>
</dbReference>
<keyword evidence="5" id="KW-1185">Reference proteome</keyword>
<feature type="compositionally biased region" description="Pro residues" evidence="1">
    <location>
        <begin position="335"/>
        <end position="353"/>
    </location>
</feature>
<evidence type="ECO:0000313" key="5">
    <source>
        <dbReference type="Proteomes" id="UP000294933"/>
    </source>
</evidence>
<name>A0A4Y7PVM6_9AGAM</name>
<feature type="transmembrane region" description="Helical" evidence="2">
    <location>
        <begin position="115"/>
        <end position="135"/>
    </location>
</feature>
<feature type="transmembrane region" description="Helical" evidence="2">
    <location>
        <begin position="150"/>
        <end position="176"/>
    </location>
</feature>
<keyword evidence="2" id="KW-0812">Transmembrane</keyword>
<evidence type="ECO:0000259" key="3">
    <source>
        <dbReference type="Pfam" id="PF20152"/>
    </source>
</evidence>
<organism evidence="4 5">
    <name type="scientific">Rickenella mellea</name>
    <dbReference type="NCBI Taxonomy" id="50990"/>
    <lineage>
        <taxon>Eukaryota</taxon>
        <taxon>Fungi</taxon>
        <taxon>Dikarya</taxon>
        <taxon>Basidiomycota</taxon>
        <taxon>Agaricomycotina</taxon>
        <taxon>Agaricomycetes</taxon>
        <taxon>Hymenochaetales</taxon>
        <taxon>Rickenellaceae</taxon>
        <taxon>Rickenella</taxon>
    </lineage>
</organism>
<protein>
    <recommendedName>
        <fullName evidence="3">DUF6534 domain-containing protein</fullName>
    </recommendedName>
</protein>
<feature type="region of interest" description="Disordered" evidence="1">
    <location>
        <begin position="303"/>
        <end position="353"/>
    </location>
</feature>
<proteinExistence type="predicted"/>
<keyword evidence="2" id="KW-1133">Transmembrane helix</keyword>
<feature type="transmembrane region" description="Helical" evidence="2">
    <location>
        <begin position="188"/>
        <end position="214"/>
    </location>
</feature>
<evidence type="ECO:0000256" key="1">
    <source>
        <dbReference type="SAM" id="MobiDB-lite"/>
    </source>
</evidence>
<dbReference type="AlphaFoldDB" id="A0A4Y7PVM6"/>
<reference evidence="4 5" key="1">
    <citation type="submission" date="2018-06" db="EMBL/GenBank/DDBJ databases">
        <title>A transcriptomic atlas of mushroom development highlights an independent origin of complex multicellularity.</title>
        <authorList>
            <consortium name="DOE Joint Genome Institute"/>
            <person name="Krizsan K."/>
            <person name="Almasi E."/>
            <person name="Merenyi Z."/>
            <person name="Sahu N."/>
            <person name="Viragh M."/>
            <person name="Koszo T."/>
            <person name="Mondo S."/>
            <person name="Kiss B."/>
            <person name="Balint B."/>
            <person name="Kues U."/>
            <person name="Barry K."/>
            <person name="Hegedus J.C."/>
            <person name="Henrissat B."/>
            <person name="Johnson J."/>
            <person name="Lipzen A."/>
            <person name="Ohm R."/>
            <person name="Nagy I."/>
            <person name="Pangilinan J."/>
            <person name="Yan J."/>
            <person name="Xiong Y."/>
            <person name="Grigoriev I.V."/>
            <person name="Hibbett D.S."/>
            <person name="Nagy L.G."/>
        </authorList>
    </citation>
    <scope>NUCLEOTIDE SEQUENCE [LARGE SCALE GENOMIC DNA]</scope>
    <source>
        <strain evidence="4 5">SZMC22713</strain>
    </source>
</reference>
<evidence type="ECO:0000256" key="2">
    <source>
        <dbReference type="SAM" id="Phobius"/>
    </source>
</evidence>
<feature type="domain" description="DUF6534" evidence="3">
    <location>
        <begin position="161"/>
        <end position="245"/>
    </location>
</feature>
<sequence>MSLGETYGAALIGLVVSAVLYGLTVLQTYHYYRTYPRDSKNMKWFVGVMWAGDTVHLILCTWCIYWYLVERFGDYPNLGIPHWSMDIQTDANAVVGVGVQMFFARRVWKISRQKFLTAVIFVLSTIHGTLGIYFTTQAFILKSFAKYKSLTWVTCVGLGSAAAADILIAVSLCYYLHKSRTGFARTDTLITTLMMYAINTGLLTSIAATLSVFAAMPNNFVWMSFFWSLGRLYINSFLATLNSRERMRGSLLPTDGTLVQLSQTRSDCSKAYRYPTDPKKFIPSLNVKVETTKEERADFCASPRSGDIEYQTPSSAKDFSYPNSPNVHAHLSFLPSPPSPRTPLSPPSPTYKC</sequence>